<dbReference type="AlphaFoldDB" id="A0A1I2IDM2"/>
<reference evidence="1 2" key="1">
    <citation type="submission" date="2016-10" db="EMBL/GenBank/DDBJ databases">
        <authorList>
            <person name="de Groot N.N."/>
        </authorList>
    </citation>
    <scope>NUCLEOTIDE SEQUENCE [LARGE SCALE GENOMIC DNA]</scope>
    <source>
        <strain>GEY</strain>
        <strain evidence="2">DSM 9560</strain>
    </source>
</reference>
<dbReference type="Proteomes" id="UP000199513">
    <property type="component" value="Unassembled WGS sequence"/>
</dbReference>
<dbReference type="OrthoDB" id="5402478at2"/>
<dbReference type="EMBL" id="FONY01000031">
    <property type="protein sequence ID" value="SFF40492.1"/>
    <property type="molecule type" value="Genomic_DNA"/>
</dbReference>
<evidence type="ECO:0000313" key="1">
    <source>
        <dbReference type="EMBL" id="SFF40492.1"/>
    </source>
</evidence>
<dbReference type="RefSeq" id="WP_091548502.1">
    <property type="nucleotide sequence ID" value="NZ_FONY01000031.1"/>
</dbReference>
<keyword evidence="2" id="KW-1185">Reference proteome</keyword>
<gene>
    <name evidence="1" type="ORF">SAMN04488541_103145</name>
</gene>
<dbReference type="SUPFAM" id="SSF55961">
    <property type="entry name" value="Bet v1-like"/>
    <property type="match status" value="1"/>
</dbReference>
<organism evidence="1 2">
    <name type="scientific">Thermoflexibacter ruber</name>
    <dbReference type="NCBI Taxonomy" id="1003"/>
    <lineage>
        <taxon>Bacteria</taxon>
        <taxon>Pseudomonadati</taxon>
        <taxon>Bacteroidota</taxon>
        <taxon>Cytophagia</taxon>
        <taxon>Cytophagales</taxon>
        <taxon>Thermoflexibacteraceae</taxon>
        <taxon>Thermoflexibacter</taxon>
    </lineage>
</organism>
<dbReference type="STRING" id="1003.SAMN04488541_103145"/>
<accession>A0A1I2IDM2</accession>
<dbReference type="Gene3D" id="3.30.530.20">
    <property type="match status" value="1"/>
</dbReference>
<protein>
    <recommendedName>
        <fullName evidence="3">Polyketide cyclase / dehydrase and lipid transport</fullName>
    </recommendedName>
</protein>
<evidence type="ECO:0008006" key="3">
    <source>
        <dbReference type="Google" id="ProtNLM"/>
    </source>
</evidence>
<name>A0A1I2IDM2_9BACT</name>
<evidence type="ECO:0000313" key="2">
    <source>
        <dbReference type="Proteomes" id="UP000199513"/>
    </source>
</evidence>
<dbReference type="InterPro" id="IPR023393">
    <property type="entry name" value="START-like_dom_sf"/>
</dbReference>
<proteinExistence type="predicted"/>
<sequence>MSKSYHFITQWRVVANQEEVYHTLEQVEELTRWWCSVYLDLKVIDKGQKGGVGKVVELYTKGFLPYTLRWKFRVVETNFPHGFVLEAFGDFVGRGVWTFEQDGAYCNIIYDWKIEAEKPLLKYLSFLMKPIFSANHEWAMSKGLTSLELELRRRKATSEAERKRIPPPPAPTFPHNILNNKIL</sequence>